<gene>
    <name evidence="11" type="ORF">BURPS1710A_A1361</name>
</gene>
<dbReference type="PROSITE" id="PS50850">
    <property type="entry name" value="MFS"/>
    <property type="match status" value="1"/>
</dbReference>
<dbReference type="FunFam" id="1.20.1250.20:FF:000001">
    <property type="entry name" value="Dicarboxylate MFS transporter"/>
    <property type="match status" value="1"/>
</dbReference>
<sequence>MSQVRSLATAPHCPPAGTLARLRSIFSGSVGNLIEYYDWYVYSAFSLYFAKVFFPSGSQTVQLLNTAAIFAVGFVMRPIGGWLVGLYADRKGRKAALLVSVLAMCAGSLIIGLTPGYGSIGIAAPVLLVLARLLQGLSLGGEYASSATYLSEMADKTNRGFYSSFLFATLSLGQLLAMAVLVALQQFFLSAAQLESWGWRIPFLIGSLAAGVAIFLRRNMEETESFEQHRQSRRSRTSVAELFRHKRACLIVAGLTLGGTVAFYAYTTYMQKFLVNSAGMSKADASMVSVASLIAFVLMQPVFGSLSDRVGRRPLLIAFGVLGTLCTVPIFSALTTVRTMGGALALISAALLIVSLYSSVSAVAKAELFPVEIRALGVGLPYAITVSLFGGTAEYIALWTKSIGHETWFFWYVSGCVLVSLLCYLWMPDPKTVSCIDRD</sequence>
<dbReference type="RefSeq" id="WP_004188597.1">
    <property type="nucleotide sequence ID" value="NZ_CM000833.1"/>
</dbReference>
<dbReference type="CDD" id="cd17367">
    <property type="entry name" value="MFS_KgtP"/>
    <property type="match status" value="1"/>
</dbReference>
<dbReference type="InterPro" id="IPR005829">
    <property type="entry name" value="Sugar_transporter_CS"/>
</dbReference>
<dbReference type="Gene3D" id="1.20.1250.20">
    <property type="entry name" value="MFS general substrate transporter like domains"/>
    <property type="match status" value="1"/>
</dbReference>
<evidence type="ECO:0000256" key="1">
    <source>
        <dbReference type="ARBA" id="ARBA00004651"/>
    </source>
</evidence>
<dbReference type="InterPro" id="IPR011701">
    <property type="entry name" value="MFS"/>
</dbReference>
<name>A0A0E1VUC0_BURPE</name>
<dbReference type="PROSITE" id="PS00217">
    <property type="entry name" value="SUGAR_TRANSPORT_2"/>
    <property type="match status" value="1"/>
</dbReference>
<keyword evidence="7 9" id="KW-1133">Transmembrane helix</keyword>
<keyword evidence="3" id="KW-0813">Transport</keyword>
<dbReference type="InterPro" id="IPR051084">
    <property type="entry name" value="H+-coupled_symporters"/>
</dbReference>
<evidence type="ECO:0000256" key="3">
    <source>
        <dbReference type="ARBA" id="ARBA00022448"/>
    </source>
</evidence>
<dbReference type="SUPFAM" id="SSF103473">
    <property type="entry name" value="MFS general substrate transporter"/>
    <property type="match status" value="1"/>
</dbReference>
<feature type="transmembrane region" description="Helical" evidence="9">
    <location>
        <begin position="343"/>
        <end position="364"/>
    </location>
</feature>
<reference evidence="11" key="1">
    <citation type="submission" date="2009-05" db="EMBL/GenBank/DDBJ databases">
        <authorList>
            <person name="Harkins D.M."/>
            <person name="DeShazer D."/>
            <person name="Woods D.E."/>
            <person name="Brinkac L.M."/>
            <person name="Brown K.A."/>
            <person name="Hung G.C."/>
            <person name="Tuanyok A."/>
            <person name="Zhang B."/>
            <person name="Nierman W.C."/>
        </authorList>
    </citation>
    <scope>NUCLEOTIDE SEQUENCE [LARGE SCALE GENOMIC DNA]</scope>
    <source>
        <strain evidence="11">1710a</strain>
    </source>
</reference>
<comment type="similarity">
    <text evidence="2">Belongs to the major facilitator superfamily. Metabolite:H+ Symporter (MHS) family (TC 2.A.1.6) family.</text>
</comment>
<evidence type="ECO:0000256" key="9">
    <source>
        <dbReference type="SAM" id="Phobius"/>
    </source>
</evidence>
<dbReference type="InterPro" id="IPR020846">
    <property type="entry name" value="MFS_dom"/>
</dbReference>
<feature type="transmembrane region" description="Helical" evidence="9">
    <location>
        <begin position="315"/>
        <end position="337"/>
    </location>
</feature>
<feature type="transmembrane region" description="Helical" evidence="9">
    <location>
        <begin position="286"/>
        <end position="303"/>
    </location>
</feature>
<feature type="transmembrane region" description="Helical" evidence="9">
    <location>
        <begin position="409"/>
        <end position="427"/>
    </location>
</feature>
<evidence type="ECO:0000256" key="8">
    <source>
        <dbReference type="ARBA" id="ARBA00023136"/>
    </source>
</evidence>
<protein>
    <submittedName>
        <fullName evidence="11">MFS transporter, metabolite:H+ symporter (MHS) family protein</fullName>
    </submittedName>
</protein>
<dbReference type="PANTHER" id="PTHR43528">
    <property type="entry name" value="ALPHA-KETOGLUTARATE PERMEASE"/>
    <property type="match status" value="1"/>
</dbReference>
<keyword evidence="6" id="KW-0769">Symport</keyword>
<feature type="transmembrane region" description="Helical" evidence="9">
    <location>
        <begin position="248"/>
        <end position="266"/>
    </location>
</feature>
<feature type="transmembrane region" description="Helical" evidence="9">
    <location>
        <begin position="36"/>
        <end position="54"/>
    </location>
</feature>
<evidence type="ECO:0000313" key="11">
    <source>
        <dbReference type="EMBL" id="EET03586.1"/>
    </source>
</evidence>
<keyword evidence="5 9" id="KW-0812">Transmembrane</keyword>
<evidence type="ECO:0000256" key="5">
    <source>
        <dbReference type="ARBA" id="ARBA00022692"/>
    </source>
</evidence>
<dbReference type="Proteomes" id="UP000001812">
    <property type="component" value="Chromosome II"/>
</dbReference>
<feature type="transmembrane region" description="Helical" evidence="9">
    <location>
        <begin position="376"/>
        <end position="397"/>
    </location>
</feature>
<evidence type="ECO:0000256" key="6">
    <source>
        <dbReference type="ARBA" id="ARBA00022847"/>
    </source>
</evidence>
<dbReference type="InterPro" id="IPR036259">
    <property type="entry name" value="MFS_trans_sf"/>
</dbReference>
<organism evidence="11">
    <name type="scientific">Burkholderia pseudomallei 1710a</name>
    <dbReference type="NCBI Taxonomy" id="320371"/>
    <lineage>
        <taxon>Bacteria</taxon>
        <taxon>Pseudomonadati</taxon>
        <taxon>Pseudomonadota</taxon>
        <taxon>Betaproteobacteria</taxon>
        <taxon>Burkholderiales</taxon>
        <taxon>Burkholderiaceae</taxon>
        <taxon>Burkholderia</taxon>
        <taxon>pseudomallei group</taxon>
    </lineage>
</organism>
<feature type="transmembrane region" description="Helical" evidence="9">
    <location>
        <begin position="95"/>
        <end position="114"/>
    </location>
</feature>
<evidence type="ECO:0000256" key="7">
    <source>
        <dbReference type="ARBA" id="ARBA00022989"/>
    </source>
</evidence>
<dbReference type="Pfam" id="PF07690">
    <property type="entry name" value="MFS_1"/>
    <property type="match status" value="1"/>
</dbReference>
<dbReference type="GeneID" id="93063740"/>
<dbReference type="GO" id="GO:0015293">
    <property type="term" value="F:symporter activity"/>
    <property type="evidence" value="ECO:0007669"/>
    <property type="project" value="UniProtKB-KW"/>
</dbReference>
<feature type="transmembrane region" description="Helical" evidence="9">
    <location>
        <begin position="161"/>
        <end position="185"/>
    </location>
</feature>
<feature type="transmembrane region" description="Helical" evidence="9">
    <location>
        <begin position="197"/>
        <end position="216"/>
    </location>
</feature>
<proteinExistence type="inferred from homology"/>
<keyword evidence="8 9" id="KW-0472">Membrane</keyword>
<dbReference type="EMBL" id="CM000833">
    <property type="protein sequence ID" value="EET03586.1"/>
    <property type="molecule type" value="Genomic_DNA"/>
</dbReference>
<dbReference type="HOGENOM" id="CLU_001265_39_0_4"/>
<evidence type="ECO:0000259" key="10">
    <source>
        <dbReference type="PROSITE" id="PS50850"/>
    </source>
</evidence>
<comment type="subcellular location">
    <subcellularLocation>
        <location evidence="1">Cell membrane</location>
        <topology evidence="1">Multi-pass membrane protein</topology>
    </subcellularLocation>
</comment>
<feature type="domain" description="Major facilitator superfamily (MFS) profile" evidence="10">
    <location>
        <begin position="24"/>
        <end position="431"/>
    </location>
</feature>
<feature type="transmembrane region" description="Helical" evidence="9">
    <location>
        <begin position="120"/>
        <end position="140"/>
    </location>
</feature>
<evidence type="ECO:0000256" key="4">
    <source>
        <dbReference type="ARBA" id="ARBA00022475"/>
    </source>
</evidence>
<dbReference type="GO" id="GO:0005886">
    <property type="term" value="C:plasma membrane"/>
    <property type="evidence" value="ECO:0007669"/>
    <property type="project" value="UniProtKB-SubCell"/>
</dbReference>
<dbReference type="PANTHER" id="PTHR43528:SF5">
    <property type="entry name" value="PROLINE_BETAINE TRANSPORTER"/>
    <property type="match status" value="1"/>
</dbReference>
<accession>A0A0E1VUC0</accession>
<keyword evidence="4" id="KW-1003">Cell membrane</keyword>
<feature type="transmembrane region" description="Helical" evidence="9">
    <location>
        <begin position="66"/>
        <end position="88"/>
    </location>
</feature>
<dbReference type="FunFam" id="1.20.1250.20:FF:000300">
    <property type="entry name" value="Dicarboxylate MFS transporter"/>
    <property type="match status" value="1"/>
</dbReference>
<dbReference type="AlphaFoldDB" id="A0A0E1VUC0"/>
<evidence type="ECO:0000256" key="2">
    <source>
        <dbReference type="ARBA" id="ARBA00008240"/>
    </source>
</evidence>